<comment type="subcellular location">
    <subcellularLocation>
        <location evidence="1">Endoplasmic reticulum membrane</location>
        <topology evidence="1">Multi-pass membrane protein</topology>
    </subcellularLocation>
</comment>
<keyword evidence="3 7" id="KW-0812">Transmembrane</keyword>
<feature type="transmembrane region" description="Helical" evidence="7">
    <location>
        <begin position="111"/>
        <end position="128"/>
    </location>
</feature>
<evidence type="ECO:0000313" key="8">
    <source>
        <dbReference type="EMBL" id="KAK3097043.1"/>
    </source>
</evidence>
<feature type="transmembrane region" description="Helical" evidence="7">
    <location>
        <begin position="41"/>
        <end position="64"/>
    </location>
</feature>
<gene>
    <name evidence="8" type="ORF">FSP39_005834</name>
</gene>
<evidence type="ECO:0000313" key="9">
    <source>
        <dbReference type="Proteomes" id="UP001186944"/>
    </source>
</evidence>
<dbReference type="GO" id="GO:0005789">
    <property type="term" value="C:endoplasmic reticulum membrane"/>
    <property type="evidence" value="ECO:0007669"/>
    <property type="project" value="UniProtKB-SubCell"/>
</dbReference>
<dbReference type="Proteomes" id="UP001186944">
    <property type="component" value="Unassembled WGS sequence"/>
</dbReference>
<keyword evidence="5 7" id="KW-1133">Transmembrane helix</keyword>
<evidence type="ECO:0000256" key="1">
    <source>
        <dbReference type="ARBA" id="ARBA00004477"/>
    </source>
</evidence>
<organism evidence="8 9">
    <name type="scientific">Pinctada imbricata</name>
    <name type="common">Atlantic pearl-oyster</name>
    <name type="synonym">Pinctada martensii</name>
    <dbReference type="NCBI Taxonomy" id="66713"/>
    <lineage>
        <taxon>Eukaryota</taxon>
        <taxon>Metazoa</taxon>
        <taxon>Spiralia</taxon>
        <taxon>Lophotrochozoa</taxon>
        <taxon>Mollusca</taxon>
        <taxon>Bivalvia</taxon>
        <taxon>Autobranchia</taxon>
        <taxon>Pteriomorphia</taxon>
        <taxon>Pterioida</taxon>
        <taxon>Pterioidea</taxon>
        <taxon>Pteriidae</taxon>
        <taxon>Pinctada</taxon>
    </lineage>
</organism>
<keyword evidence="9" id="KW-1185">Reference proteome</keyword>
<reference evidence="8" key="1">
    <citation type="submission" date="2019-08" db="EMBL/GenBank/DDBJ databases">
        <title>The improved chromosome-level genome for the pearl oyster Pinctada fucata martensii using PacBio sequencing and Hi-C.</title>
        <authorList>
            <person name="Zheng Z."/>
        </authorList>
    </citation>
    <scope>NUCLEOTIDE SEQUENCE</scope>
    <source>
        <strain evidence="8">ZZ-2019</strain>
        <tissue evidence="8">Adductor muscle</tissue>
    </source>
</reference>
<feature type="transmembrane region" description="Helical" evidence="7">
    <location>
        <begin position="148"/>
        <end position="174"/>
    </location>
</feature>
<comment type="similarity">
    <text evidence="2">Belongs to the jagunal family.</text>
</comment>
<evidence type="ECO:0000256" key="7">
    <source>
        <dbReference type="SAM" id="Phobius"/>
    </source>
</evidence>
<feature type="transmembrane region" description="Helical" evidence="7">
    <location>
        <begin position="84"/>
        <end position="99"/>
    </location>
</feature>
<protein>
    <recommendedName>
        <fullName evidence="10">Protein jagunal</fullName>
    </recommendedName>
</protein>
<dbReference type="EMBL" id="VSWD01000007">
    <property type="protein sequence ID" value="KAK3097043.1"/>
    <property type="molecule type" value="Genomic_DNA"/>
</dbReference>
<dbReference type="Pfam" id="PF07086">
    <property type="entry name" value="Jagunal"/>
    <property type="match status" value="1"/>
</dbReference>
<proteinExistence type="inferred from homology"/>
<accession>A0AA88Y2W6</accession>
<keyword evidence="6 7" id="KW-0472">Membrane</keyword>
<dbReference type="GO" id="GO:0016192">
    <property type="term" value="P:vesicle-mediated transport"/>
    <property type="evidence" value="ECO:0007669"/>
    <property type="project" value="TreeGrafter"/>
</dbReference>
<evidence type="ECO:0000256" key="5">
    <source>
        <dbReference type="ARBA" id="ARBA00022989"/>
    </source>
</evidence>
<keyword evidence="4" id="KW-0256">Endoplasmic reticulum</keyword>
<comment type="caution">
    <text evidence="8">The sequence shown here is derived from an EMBL/GenBank/DDBJ whole genome shotgun (WGS) entry which is preliminary data.</text>
</comment>
<sequence length="189" mass="21594">MASKYGSRPAGTDGSDFWHRESVAWQYKFSSLNKSRLKTDLTVHILIGLLMIVRILPGITSFLGVGPVQRLRQWNLPPPRPWEYAWIISLVGVILGWRSMPKNESALLKQYMIGSVVFGVIPVLYGLIDQSDDLYAYLNEKKFTGQILGYPAVVVWFMFLTVATQIHGFGLYFAAQLIKSWRPRERKTK</sequence>
<dbReference type="GO" id="GO:0007029">
    <property type="term" value="P:endoplasmic reticulum organization"/>
    <property type="evidence" value="ECO:0007669"/>
    <property type="project" value="InterPro"/>
</dbReference>
<evidence type="ECO:0000256" key="6">
    <source>
        <dbReference type="ARBA" id="ARBA00023136"/>
    </source>
</evidence>
<dbReference type="InterPro" id="IPR009787">
    <property type="entry name" value="Jagunal"/>
</dbReference>
<dbReference type="PANTHER" id="PTHR20955:SF1">
    <property type="entry name" value="PROTEIN JAGUNAL HOMOLOG 1"/>
    <property type="match status" value="1"/>
</dbReference>
<name>A0AA88Y2W6_PINIB</name>
<evidence type="ECO:0008006" key="10">
    <source>
        <dbReference type="Google" id="ProtNLM"/>
    </source>
</evidence>
<evidence type="ECO:0000256" key="3">
    <source>
        <dbReference type="ARBA" id="ARBA00022692"/>
    </source>
</evidence>
<dbReference type="AlphaFoldDB" id="A0AA88Y2W6"/>
<dbReference type="PANTHER" id="PTHR20955">
    <property type="entry name" value="PROTEIN JAGUNAL HOMOLOG 1"/>
    <property type="match status" value="1"/>
</dbReference>
<evidence type="ECO:0000256" key="4">
    <source>
        <dbReference type="ARBA" id="ARBA00022824"/>
    </source>
</evidence>
<evidence type="ECO:0000256" key="2">
    <source>
        <dbReference type="ARBA" id="ARBA00008462"/>
    </source>
</evidence>